<organism evidence="10 11">
    <name type="scientific">Candidatus Scalindua japonica</name>
    <dbReference type="NCBI Taxonomy" id="1284222"/>
    <lineage>
        <taxon>Bacteria</taxon>
        <taxon>Pseudomonadati</taxon>
        <taxon>Planctomycetota</taxon>
        <taxon>Candidatus Brocadiia</taxon>
        <taxon>Candidatus Brocadiales</taxon>
        <taxon>Candidatus Scalinduaceae</taxon>
        <taxon>Candidatus Scalindua</taxon>
    </lineage>
</organism>
<evidence type="ECO:0000313" key="10">
    <source>
        <dbReference type="EMBL" id="GAX59193.1"/>
    </source>
</evidence>
<evidence type="ECO:0000313" key="11">
    <source>
        <dbReference type="Proteomes" id="UP000218542"/>
    </source>
</evidence>
<keyword evidence="5 8" id="KW-0812">Transmembrane</keyword>
<sequence>MDYIKDNSFKYGTFLLAGILLLAFVLRVWGISYGMPYPYNLDEKFLVNHSLAFGTGDLNPHVFDWPGTLLMYVLFVIFVFYFLAGYFTGNFISTEDFAISFISDPTNFYLISRCFTVLISTLTVYVTYYIGKKIYNSRTTGLIAALFLAVSPLVTGIAHFTLTDTHLTLIPVLSFIYIYQIVKAGKSKYYFFSGLLMGLGMSIKYNAAALIVPILTAHILNVIHNNPGFLKIVFHKGILLLFFSVVQGFIVGCPFSIIDYSAFYHDILFDISRVTEMGNINAEYTSPFMFYIKVALAKGIGIAITVICFIGVVYAIYRRNSANILSLSFIIFYFAYISSWKVSIDKYLLPIIPFIIINGAMFLTFIYNKYASNVKYGRIFFVIGIFIIIAYPLKRSIIIDIALTNSDTRSLAKEWIENNIPGGTKIAIDSGRVDIAKFSPPINDTPENYYNTFIVKAKSGDNKYLKSGEEMFNKYFQLLNKIPVKISYPLTRIVLSSYGEIDKNISLQRFMDNGVRYVVVSSYAYEGYLSDTYKSNHPEAAEYYTEFYQSINEECILINEFPSEVGKRLGPTIKIYKIPYEESKR</sequence>
<evidence type="ECO:0000256" key="8">
    <source>
        <dbReference type="SAM" id="Phobius"/>
    </source>
</evidence>
<dbReference type="InterPro" id="IPR038731">
    <property type="entry name" value="RgtA/B/C-like"/>
</dbReference>
<keyword evidence="4 10" id="KW-0808">Transferase</keyword>
<evidence type="ECO:0000256" key="4">
    <source>
        <dbReference type="ARBA" id="ARBA00022679"/>
    </source>
</evidence>
<feature type="transmembrane region" description="Helical" evidence="8">
    <location>
        <begin position="189"/>
        <end position="217"/>
    </location>
</feature>
<evidence type="ECO:0000256" key="2">
    <source>
        <dbReference type="ARBA" id="ARBA00022475"/>
    </source>
</evidence>
<accession>A0A286TTK5</accession>
<dbReference type="Pfam" id="PF13231">
    <property type="entry name" value="PMT_2"/>
    <property type="match status" value="1"/>
</dbReference>
<comment type="subcellular location">
    <subcellularLocation>
        <location evidence="1">Cell membrane</location>
        <topology evidence="1">Multi-pass membrane protein</topology>
    </subcellularLocation>
</comment>
<feature type="transmembrane region" description="Helical" evidence="8">
    <location>
        <begin position="237"/>
        <end position="258"/>
    </location>
</feature>
<keyword evidence="7 8" id="KW-0472">Membrane</keyword>
<feature type="transmembrane region" description="Helical" evidence="8">
    <location>
        <begin position="69"/>
        <end position="88"/>
    </location>
</feature>
<feature type="transmembrane region" description="Helical" evidence="8">
    <location>
        <begin position="108"/>
        <end position="130"/>
    </location>
</feature>
<dbReference type="PANTHER" id="PTHR33908:SF11">
    <property type="entry name" value="MEMBRANE PROTEIN"/>
    <property type="match status" value="1"/>
</dbReference>
<evidence type="ECO:0000256" key="6">
    <source>
        <dbReference type="ARBA" id="ARBA00022989"/>
    </source>
</evidence>
<feature type="transmembrane region" description="Helical" evidence="8">
    <location>
        <begin position="323"/>
        <end position="340"/>
    </location>
</feature>
<reference evidence="11" key="1">
    <citation type="journal article" date="2017" name="Environ. Microbiol. Rep.">
        <title>Genetic Diversity of Marine Anaerobic Ammonium-Oxidizing Bacteria as Revealed by Genomic and Proteomic Analyses of 'Candidatus Scalindua japonica'.</title>
        <authorList>
            <person name="Oshiki M."/>
            <person name="Mizuto K."/>
            <person name="Kimura Z."/>
            <person name="Kindaichi T."/>
            <person name="Satoh H."/>
            <person name="Okabe S."/>
        </authorList>
    </citation>
    <scope>NUCLEOTIDE SEQUENCE [LARGE SCALE GENOMIC DNA]</scope>
    <source>
        <strain evidence="11">husup-a2</strain>
    </source>
</reference>
<proteinExistence type="predicted"/>
<keyword evidence="6 8" id="KW-1133">Transmembrane helix</keyword>
<dbReference type="Proteomes" id="UP000218542">
    <property type="component" value="Unassembled WGS sequence"/>
</dbReference>
<comment type="caution">
    <text evidence="10">The sequence shown here is derived from an EMBL/GenBank/DDBJ whole genome shotgun (WGS) entry which is preliminary data.</text>
</comment>
<evidence type="ECO:0000256" key="1">
    <source>
        <dbReference type="ARBA" id="ARBA00004651"/>
    </source>
</evidence>
<dbReference type="GO" id="GO:0005886">
    <property type="term" value="C:plasma membrane"/>
    <property type="evidence" value="ECO:0007669"/>
    <property type="project" value="UniProtKB-SubCell"/>
</dbReference>
<feature type="transmembrane region" description="Helical" evidence="8">
    <location>
        <begin position="12"/>
        <end position="30"/>
    </location>
</feature>
<dbReference type="PANTHER" id="PTHR33908">
    <property type="entry name" value="MANNOSYLTRANSFERASE YKCB-RELATED"/>
    <property type="match status" value="1"/>
</dbReference>
<protein>
    <submittedName>
        <fullName evidence="10">4-amino-4-deoxy-L-arabinose transferase and related glycosyltransferases of PMT family</fullName>
    </submittedName>
</protein>
<feature type="transmembrane region" description="Helical" evidence="8">
    <location>
        <begin position="295"/>
        <end position="317"/>
    </location>
</feature>
<name>A0A286TTK5_9BACT</name>
<evidence type="ECO:0000259" key="9">
    <source>
        <dbReference type="Pfam" id="PF13231"/>
    </source>
</evidence>
<feature type="transmembrane region" description="Helical" evidence="8">
    <location>
        <begin position="376"/>
        <end position="393"/>
    </location>
</feature>
<keyword evidence="11" id="KW-1185">Reference proteome</keyword>
<gene>
    <name evidence="10" type="ORF">SCALIN_C01_0124</name>
</gene>
<dbReference type="RefSeq" id="WP_096892331.1">
    <property type="nucleotide sequence ID" value="NZ_BAOS01000001.1"/>
</dbReference>
<keyword evidence="2" id="KW-1003">Cell membrane</keyword>
<evidence type="ECO:0000256" key="7">
    <source>
        <dbReference type="ARBA" id="ARBA00023136"/>
    </source>
</evidence>
<dbReference type="AlphaFoldDB" id="A0A286TTK5"/>
<dbReference type="InterPro" id="IPR050297">
    <property type="entry name" value="LipidA_mod_glycosyltrf_83"/>
</dbReference>
<feature type="transmembrane region" description="Helical" evidence="8">
    <location>
        <begin position="166"/>
        <end position="182"/>
    </location>
</feature>
<evidence type="ECO:0000256" key="3">
    <source>
        <dbReference type="ARBA" id="ARBA00022676"/>
    </source>
</evidence>
<dbReference type="OrthoDB" id="581514at2"/>
<feature type="domain" description="Glycosyltransferase RgtA/B/C/D-like" evidence="9">
    <location>
        <begin position="113"/>
        <end position="245"/>
    </location>
</feature>
<feature type="transmembrane region" description="Helical" evidence="8">
    <location>
        <begin position="347"/>
        <end position="370"/>
    </location>
</feature>
<evidence type="ECO:0000256" key="5">
    <source>
        <dbReference type="ARBA" id="ARBA00022692"/>
    </source>
</evidence>
<feature type="transmembrane region" description="Helical" evidence="8">
    <location>
        <begin position="142"/>
        <end position="160"/>
    </location>
</feature>
<dbReference type="EMBL" id="BAOS01000001">
    <property type="protein sequence ID" value="GAX59193.1"/>
    <property type="molecule type" value="Genomic_DNA"/>
</dbReference>
<dbReference type="GO" id="GO:0009103">
    <property type="term" value="P:lipopolysaccharide biosynthetic process"/>
    <property type="evidence" value="ECO:0007669"/>
    <property type="project" value="UniProtKB-ARBA"/>
</dbReference>
<dbReference type="GO" id="GO:0016763">
    <property type="term" value="F:pentosyltransferase activity"/>
    <property type="evidence" value="ECO:0007669"/>
    <property type="project" value="TreeGrafter"/>
</dbReference>
<keyword evidence="3" id="KW-0328">Glycosyltransferase</keyword>